<comment type="caution">
    <text evidence="2">The sequence shown here is derived from an EMBL/GenBank/DDBJ whole genome shotgun (WGS) entry which is preliminary data.</text>
</comment>
<reference evidence="2 3" key="1">
    <citation type="submission" date="2015-08" db="EMBL/GenBank/DDBJ databases">
        <title>Genome sequencing of Penicillium nordicum.</title>
        <authorList>
            <person name="Nguyen H.D."/>
            <person name="Seifert K.A."/>
        </authorList>
    </citation>
    <scope>NUCLEOTIDE SEQUENCE [LARGE SCALE GENOMIC DNA]</scope>
    <source>
        <strain evidence="2 3">DAOMC 185683</strain>
    </source>
</reference>
<feature type="compositionally biased region" description="Basic and acidic residues" evidence="1">
    <location>
        <begin position="181"/>
        <end position="200"/>
    </location>
</feature>
<proteinExistence type="predicted"/>
<dbReference type="Proteomes" id="UP000037696">
    <property type="component" value="Unassembled WGS sequence"/>
</dbReference>
<feature type="region of interest" description="Disordered" evidence="1">
    <location>
        <begin position="21"/>
        <end position="200"/>
    </location>
</feature>
<evidence type="ECO:0000313" key="2">
    <source>
        <dbReference type="EMBL" id="KOS45400.1"/>
    </source>
</evidence>
<accession>A0A0M8PDD6</accession>
<evidence type="ECO:0000313" key="3">
    <source>
        <dbReference type="Proteomes" id="UP000037696"/>
    </source>
</evidence>
<feature type="compositionally biased region" description="Basic and acidic residues" evidence="1">
    <location>
        <begin position="147"/>
        <end position="158"/>
    </location>
</feature>
<dbReference type="AlphaFoldDB" id="A0A0M8PDD6"/>
<sequence length="200" mass="22320">MRRYQQHTHSSWHRAYADKFDCPWCGTPQRAETPQNQNQNHNTRKQSTKGSDNGRTSRTSRANGTSTPIGRRIAHESSDVAVENQSADTPLEPQTPESAPNANDEETPGPESDSNYAHYNMGRTARPEGLNTAFAPDTLRPPLPEQWTKEVEDQEHGAAEWSPPAAEDWRSGLDTSGEFRIPGDEKIGSPELNVRELEES</sequence>
<gene>
    <name evidence="2" type="ORF">ACN38_g3651</name>
</gene>
<dbReference type="EMBL" id="LHQQ01000044">
    <property type="protein sequence ID" value="KOS45400.1"/>
    <property type="molecule type" value="Genomic_DNA"/>
</dbReference>
<evidence type="ECO:0000256" key="1">
    <source>
        <dbReference type="SAM" id="MobiDB-lite"/>
    </source>
</evidence>
<keyword evidence="3" id="KW-1185">Reference proteome</keyword>
<name>A0A0M8PDD6_9EURO</name>
<feature type="compositionally biased region" description="Polar residues" evidence="1">
    <location>
        <begin position="48"/>
        <end position="68"/>
    </location>
</feature>
<feature type="compositionally biased region" description="Polar residues" evidence="1">
    <location>
        <begin position="30"/>
        <end position="41"/>
    </location>
</feature>
<protein>
    <submittedName>
        <fullName evidence="2">Uncharacterized protein</fullName>
    </submittedName>
</protein>
<dbReference type="OrthoDB" id="4336208at2759"/>
<organism evidence="2 3">
    <name type="scientific">Penicillium nordicum</name>
    <dbReference type="NCBI Taxonomy" id="229535"/>
    <lineage>
        <taxon>Eukaryota</taxon>
        <taxon>Fungi</taxon>
        <taxon>Dikarya</taxon>
        <taxon>Ascomycota</taxon>
        <taxon>Pezizomycotina</taxon>
        <taxon>Eurotiomycetes</taxon>
        <taxon>Eurotiomycetidae</taxon>
        <taxon>Eurotiales</taxon>
        <taxon>Aspergillaceae</taxon>
        <taxon>Penicillium</taxon>
    </lineage>
</organism>